<protein>
    <recommendedName>
        <fullName evidence="2">Helicase ATP-binding domain-containing protein</fullName>
    </recommendedName>
</protein>
<dbReference type="InterPro" id="IPR001650">
    <property type="entry name" value="Helicase_C-like"/>
</dbReference>
<evidence type="ECO:0000259" key="2">
    <source>
        <dbReference type="PROSITE" id="PS51192"/>
    </source>
</evidence>
<proteinExistence type="predicted"/>
<dbReference type="InterPro" id="IPR014001">
    <property type="entry name" value="Helicase_ATP-bd"/>
</dbReference>
<organism evidence="3">
    <name type="scientific">viral metagenome</name>
    <dbReference type="NCBI Taxonomy" id="1070528"/>
    <lineage>
        <taxon>unclassified sequences</taxon>
        <taxon>metagenomes</taxon>
        <taxon>organismal metagenomes</taxon>
    </lineage>
</organism>
<dbReference type="InterPro" id="IPR038718">
    <property type="entry name" value="SNF2-like_sf"/>
</dbReference>
<reference evidence="3" key="1">
    <citation type="journal article" date="2020" name="Nature">
        <title>Giant virus diversity and host interactions through global metagenomics.</title>
        <authorList>
            <person name="Schulz F."/>
            <person name="Roux S."/>
            <person name="Paez-Espino D."/>
            <person name="Jungbluth S."/>
            <person name="Walsh D.A."/>
            <person name="Denef V.J."/>
            <person name="McMahon K.D."/>
            <person name="Konstantinidis K.T."/>
            <person name="Eloe-Fadrosh E.A."/>
            <person name="Kyrpides N.C."/>
            <person name="Woyke T."/>
        </authorList>
    </citation>
    <scope>NUCLEOTIDE SEQUENCE</scope>
    <source>
        <strain evidence="3">GVMAG-M-3300024261-26</strain>
    </source>
</reference>
<evidence type="ECO:0000256" key="1">
    <source>
        <dbReference type="SAM" id="MobiDB-lite"/>
    </source>
</evidence>
<accession>A0A6C0ISW0</accession>
<dbReference type="SUPFAM" id="SSF52540">
    <property type="entry name" value="P-loop containing nucleoside triphosphate hydrolases"/>
    <property type="match status" value="2"/>
</dbReference>
<evidence type="ECO:0000313" key="3">
    <source>
        <dbReference type="EMBL" id="QHT94613.1"/>
    </source>
</evidence>
<dbReference type="PROSITE" id="PS51192">
    <property type="entry name" value="HELICASE_ATP_BIND_1"/>
    <property type="match status" value="1"/>
</dbReference>
<name>A0A6C0ISW0_9ZZZZ</name>
<dbReference type="EMBL" id="MN740228">
    <property type="protein sequence ID" value="QHT94613.1"/>
    <property type="molecule type" value="Genomic_DNA"/>
</dbReference>
<dbReference type="InterPro" id="IPR027417">
    <property type="entry name" value="P-loop_NTPase"/>
</dbReference>
<sequence length="1532" mass="176902">MATRKKVHKNNCTRKKCKHITGGNNEDIPCGKNANGDLTKCPPNHRCEMVNGVPLCKSSVEIKLSNGDASVTLIVPWKRHEKWLKHTSILNTYIADINTMRTSRDFNRTRLNKDNKELMKNIDNADILQMVSGANNSDELIIQSILLKHFTKDTDTDIETQTTTLDEKKSLESPIVEDEPSAVTNQNNNDTETNKELNVKLSELQNNMNMVTGDVDSKEYNTSLNANEKLHHDYLKNEPGYDFLYPELDDPNFNIKIAKRKEFFDTQYDGTIHDVKSQAEKMCNVKFELLPHQLFVKNFMSIQTPYNGLLLYHGLGTGKTCSAIGISEEMRSYIKNIGSTHRIMVIASPNVQSNFMMQLFDDRKLEQVGGVWNLDTCVGNELLKELNPLQLQNIPKDKVISQIKQIIKLHYKFMGYGEFANYIKKKTMVDENLGLTAGEKIKQEIHNIREIFNNRLIIIDEVHNISAVQTSKQNAKKTSAMLMHICKYAENMRLLLLSATPMYNSYREIIWLTNLLNIIDRRALIREEDVFDKDGNFLEPRKTKDGRDLEGGKELLRRKLTGYVSYVRGENPYTFPYRVYPELFDDSKTITPANYPKLQMNKKPIETPLTHLPVYTNSIGNYQSQVYEFIMNNLRTKAYTTSVQGNQRILPTFDNMESFGYTLLSPPIQSLNIVYPNMEFDDKMIVATKEDQEESNETDMTQENSSPVANQLSSLTNSVFTGGDDSVQVTEEDDAQIENNSSLIDAMVGSRGLSNVFTYKVTNSPYMLRHSFEYKPEIIEKYGRILTNENIGKYSSKIHNICNIVKKSKGIVMIYSQYIDSGVVPIALALEEMGFSRFGTANYTKSLFNHAPTEPINSTTMQTKSEYMKSANSKKPFKPAKYVMITGDKFFSPNNADDLKLVTRSDNKYGENVKVILITKAAAEGLDFKNIRQLHILEPWYNASRIEQIIGRSVRNLSHCALPFEERNVEIYLHASKTDNNAEEAADMYIYRYAENKAIQIGKITRILKETAIDCILNVGQSNFTLESMTQQSAGQKIQLSLSSSPENKTIEYEVGDKPFTELCDYMDTCNYVCNPTVQLNENELYKNTYNEQFAKMNFSAIVKRIRELFREQTFYDRTSLINNIALQRNYPVEHIDYALTNIVENKNEHIIDKYGRYGYLINKDKYYVFQPFEITDEHASIYEREIPIDIKHEKLNMELPVSKNEKKDIQKIQKPKEAVTIEDATTNKKQRFDTLFAHLKTQIKYIDKERIIQTKMKDTYKDLGKINKRSLSQLREQYRDDTIPVDWYKNAGIIYDILTEKYFLPKDVLNKIFVHHYLDTLDLPSHKLFIEHLYYGKVSDEIVTTTDDSNLDNELIKNSRLYYDKLNMEVKDKTAILIPDEDTVRLYSWNKESKTLEEGQPTDYIRFESMKQTITNVSSSKINNIFGFMYPFKKDIVFKLKTHGRDKNNAGTTCDKLGKIDILQRFMPILIENPHNITDWPEYNSSEFNNILKPGLCVLLECIMRYYNESSVEKVWFLDTTRALSNKISNL</sequence>
<feature type="domain" description="Helicase ATP-binding" evidence="2">
    <location>
        <begin position="395"/>
        <end position="519"/>
    </location>
</feature>
<feature type="compositionally biased region" description="Polar residues" evidence="1">
    <location>
        <begin position="182"/>
        <end position="191"/>
    </location>
</feature>
<dbReference type="Gene3D" id="3.40.50.300">
    <property type="entry name" value="P-loop containing nucleotide triphosphate hydrolases"/>
    <property type="match status" value="1"/>
</dbReference>
<dbReference type="Pfam" id="PF00271">
    <property type="entry name" value="Helicase_C"/>
    <property type="match status" value="1"/>
</dbReference>
<dbReference type="Gene3D" id="3.40.50.10810">
    <property type="entry name" value="Tandem AAA-ATPase domain"/>
    <property type="match status" value="1"/>
</dbReference>
<feature type="region of interest" description="Disordered" evidence="1">
    <location>
        <begin position="166"/>
        <end position="193"/>
    </location>
</feature>